<protein>
    <recommendedName>
        <fullName evidence="2">OmpR/PhoB-type domain-containing protein</fullName>
    </recommendedName>
</protein>
<dbReference type="SUPFAM" id="SSF48452">
    <property type="entry name" value="TPR-like"/>
    <property type="match status" value="1"/>
</dbReference>
<dbReference type="PANTHER" id="PTHR47691:SF3">
    <property type="entry name" value="HTH-TYPE TRANSCRIPTIONAL REGULATOR RV0890C-RELATED"/>
    <property type="match status" value="1"/>
</dbReference>
<dbReference type="PRINTS" id="PR00364">
    <property type="entry name" value="DISEASERSIST"/>
</dbReference>
<dbReference type="EMBL" id="NBWZ01000001">
    <property type="protein sequence ID" value="RFA09293.1"/>
    <property type="molecule type" value="Genomic_DNA"/>
</dbReference>
<keyword evidence="4" id="KW-1185">Reference proteome</keyword>
<dbReference type="Gene3D" id="3.40.50.300">
    <property type="entry name" value="P-loop containing nucleotide triphosphate hydrolases"/>
    <property type="match status" value="1"/>
</dbReference>
<dbReference type="InterPro" id="IPR016032">
    <property type="entry name" value="Sig_transdc_resp-reg_C-effctor"/>
</dbReference>
<dbReference type="GO" id="GO:0006355">
    <property type="term" value="P:regulation of DNA-templated transcription"/>
    <property type="evidence" value="ECO:0007669"/>
    <property type="project" value="InterPro"/>
</dbReference>
<evidence type="ECO:0000259" key="2">
    <source>
        <dbReference type="SMART" id="SM00862"/>
    </source>
</evidence>
<dbReference type="InterPro" id="IPR001867">
    <property type="entry name" value="OmpR/PhoB-type_DNA-bd"/>
</dbReference>
<dbReference type="InterPro" id="IPR049945">
    <property type="entry name" value="AAA_22"/>
</dbReference>
<dbReference type="SUPFAM" id="SSF46894">
    <property type="entry name" value="C-terminal effector domain of the bipartite response regulators"/>
    <property type="match status" value="1"/>
</dbReference>
<evidence type="ECO:0000313" key="3">
    <source>
        <dbReference type="EMBL" id="RFA09293.1"/>
    </source>
</evidence>
<name>A0A3E0VIG8_9MICO</name>
<organism evidence="3 4">
    <name type="scientific">Subtercola boreus</name>
    <dbReference type="NCBI Taxonomy" id="120213"/>
    <lineage>
        <taxon>Bacteria</taxon>
        <taxon>Bacillati</taxon>
        <taxon>Actinomycetota</taxon>
        <taxon>Actinomycetes</taxon>
        <taxon>Micrococcales</taxon>
        <taxon>Microbacteriaceae</taxon>
        <taxon>Subtercola</taxon>
    </lineage>
</organism>
<dbReference type="SUPFAM" id="SSF52540">
    <property type="entry name" value="P-loop containing nucleoside triphosphate hydrolases"/>
    <property type="match status" value="1"/>
</dbReference>
<dbReference type="InterPro" id="IPR036388">
    <property type="entry name" value="WH-like_DNA-bd_sf"/>
</dbReference>
<dbReference type="GO" id="GO:0003677">
    <property type="term" value="F:DNA binding"/>
    <property type="evidence" value="ECO:0007669"/>
    <property type="project" value="UniProtKB-KW"/>
</dbReference>
<reference evidence="3 4" key="1">
    <citation type="submission" date="2017-04" db="EMBL/GenBank/DDBJ databases">
        <title>Comparative genome analysis of Subtercola boreus.</title>
        <authorList>
            <person name="Cho Y.-J."/>
            <person name="Cho A."/>
            <person name="Kim O.-S."/>
            <person name="Lee J.-I."/>
        </authorList>
    </citation>
    <scope>NUCLEOTIDE SEQUENCE [LARGE SCALE GENOMIC DNA]</scope>
    <source>
        <strain evidence="3 4">K300</strain>
    </source>
</reference>
<proteinExistence type="predicted"/>
<dbReference type="GO" id="GO:0016887">
    <property type="term" value="F:ATP hydrolysis activity"/>
    <property type="evidence" value="ECO:0007669"/>
    <property type="project" value="InterPro"/>
</dbReference>
<dbReference type="Pfam" id="PF13401">
    <property type="entry name" value="AAA_22"/>
    <property type="match status" value="1"/>
</dbReference>
<dbReference type="InterPro" id="IPR011990">
    <property type="entry name" value="TPR-like_helical_dom_sf"/>
</dbReference>
<dbReference type="Proteomes" id="UP000256486">
    <property type="component" value="Unassembled WGS sequence"/>
</dbReference>
<dbReference type="Gene3D" id="1.10.10.10">
    <property type="entry name" value="Winged helix-like DNA-binding domain superfamily/Winged helix DNA-binding domain"/>
    <property type="match status" value="1"/>
</dbReference>
<gene>
    <name evidence="3" type="ORF">B7R54_08665</name>
</gene>
<dbReference type="PANTHER" id="PTHR47691">
    <property type="entry name" value="REGULATOR-RELATED"/>
    <property type="match status" value="1"/>
</dbReference>
<dbReference type="SMART" id="SM00862">
    <property type="entry name" value="Trans_reg_C"/>
    <property type="match status" value="1"/>
</dbReference>
<feature type="domain" description="OmpR/PhoB-type" evidence="2">
    <location>
        <begin position="15"/>
        <end position="87"/>
    </location>
</feature>
<accession>A0A3E0VIG8</accession>
<sequence>MRIALLGGLRVEHEGRPIAVSGTMQLAVLFRLTVDAGTAVSYRAIAEDVWGLDAPQNTRAALQSIVSRLRSQLPDGSIESTTGGYRLNLRREDVDALVFTDLVDRAAGGGADAGPNALRALELWAGEPWIPSPNFDWFLRDLSRDHALAVQVRGADVAVRQDSAIPAPLTSLVGREAELHAIAEQLTGNRLVTIIGTGGAGKTRLAIETAAHRGNALLVELAPVGPSEVLGAVLTATGRELRTAETTGESSRTRILEALAGRDVLLVLDNCEHVIDAAAALSEDLLASLPRLRILATSREPLGVPGEAFVGLGSLPHPEDERIGSATSADLAAFPAVELFCQRAQSARGRPLESDEVVLAARICTRLDGLPLAIELAAAKLRTMEPGEILSGLDDRFTLLAGGYRTGIPHHQTLKAMIDWSWSLLDEVERRALLALSVFPAGVGVVEARSLATALGLPDAAVFDSLVDRSLLQRTRGRFRELETIREYGIERALEAGTLAEARAAQAGYMMERAADFDRMLRGPRLLEGVAWFDDEEDNLASALRHAAGLPLPEVLVRLTVSSLWYWVLRDRNEDAVNWLRSAAAAATEVEGDEAKILSLVLPLLENFSGNDTDHFDAAVLGGHLHDLLEPLRSIELGPGSHELLQLLGPSLLAFAEVATDADWFAAVRLPRGEELGLDTWPTAVLHVMRAGAAQNRGAVDELGAESEIALDMLAEVGDRWGSAFAQRMRAEWLTLQGRLEEALELADASTGAMRAIASATDFAREQGLSIHLLWRLGRSDEARARVERIVAETDSGGDPRAVIQVLVNALLLDVAVRDVAAAGIRVGKIDELVAHSTLPLQTVAVLETAKAALARELGDFDGAEQHLRTAAESSLQSRDQPIIGSVAIGAGMLALARGDVETAVRAADFASAVIGAYDATHPDLMAISAAADSAGIGRPATGVTARPESVGVLRDLLG</sequence>
<dbReference type="AlphaFoldDB" id="A0A3E0VIG8"/>
<dbReference type="RefSeq" id="WP_116414687.1">
    <property type="nucleotide sequence ID" value="NZ_NBWZ01000001.1"/>
</dbReference>
<dbReference type="GO" id="GO:0000160">
    <property type="term" value="P:phosphorelay signal transduction system"/>
    <property type="evidence" value="ECO:0007669"/>
    <property type="project" value="InterPro"/>
</dbReference>
<dbReference type="Gene3D" id="1.25.40.10">
    <property type="entry name" value="Tetratricopeptide repeat domain"/>
    <property type="match status" value="1"/>
</dbReference>
<comment type="caution">
    <text evidence="3">The sequence shown here is derived from an EMBL/GenBank/DDBJ whole genome shotgun (WGS) entry which is preliminary data.</text>
</comment>
<evidence type="ECO:0000313" key="4">
    <source>
        <dbReference type="Proteomes" id="UP000256486"/>
    </source>
</evidence>
<keyword evidence="1" id="KW-0238">DNA-binding</keyword>
<evidence type="ECO:0000256" key="1">
    <source>
        <dbReference type="ARBA" id="ARBA00023125"/>
    </source>
</evidence>
<dbReference type="OrthoDB" id="9812579at2"/>
<dbReference type="InterPro" id="IPR027417">
    <property type="entry name" value="P-loop_NTPase"/>
</dbReference>